<dbReference type="InterPro" id="IPR032710">
    <property type="entry name" value="NTF2-like_dom_sf"/>
</dbReference>
<dbReference type="RefSeq" id="WP_140961298.1">
    <property type="nucleotide sequence ID" value="NZ_VEVQ02000003.1"/>
</dbReference>
<sequence length="147" mass="16828">MSSKEIIDRILLKELVDEISILGDKKDYVNQVELFTENAISETIANGITILKLQGRKSMEKTFKEFLKDFETVYHFNGQQVVTINDNTATGKCYCLITLIGNENGKKIKTTIGAIYEDDYILVNNQWLVAKRVGTFDWQEKVNLNVE</sequence>
<name>A0ABX0ITZ6_9FLAO</name>
<comment type="caution">
    <text evidence="2">The sequence shown here is derived from an EMBL/GenBank/DDBJ whole genome shotgun (WGS) entry which is preliminary data.</text>
</comment>
<organism evidence="2 3">
    <name type="scientific">Flavobacterium jejuense</name>
    <dbReference type="NCBI Taxonomy" id="1544455"/>
    <lineage>
        <taxon>Bacteria</taxon>
        <taxon>Pseudomonadati</taxon>
        <taxon>Bacteroidota</taxon>
        <taxon>Flavobacteriia</taxon>
        <taxon>Flavobacteriales</taxon>
        <taxon>Flavobacteriaceae</taxon>
        <taxon>Flavobacterium</taxon>
    </lineage>
</organism>
<gene>
    <name evidence="2" type="ORF">FIA58_006300</name>
</gene>
<dbReference type="SUPFAM" id="SSF54427">
    <property type="entry name" value="NTF2-like"/>
    <property type="match status" value="1"/>
</dbReference>
<dbReference type="Proteomes" id="UP000817854">
    <property type="component" value="Unassembled WGS sequence"/>
</dbReference>
<protein>
    <submittedName>
        <fullName evidence="2">Nuclear transport factor 2 family protein</fullName>
    </submittedName>
</protein>
<dbReference type="InterPro" id="IPR037401">
    <property type="entry name" value="SnoaL-like"/>
</dbReference>
<proteinExistence type="predicted"/>
<reference evidence="2" key="2">
    <citation type="submission" date="2020-02" db="EMBL/GenBank/DDBJ databases">
        <title>Flavobacterium profundi sp. nov., isolated from a deep-sea seamount.</title>
        <authorList>
            <person name="Zhang D.-C."/>
        </authorList>
    </citation>
    <scope>NUCLEOTIDE SEQUENCE</scope>
    <source>
        <strain evidence="2">EC11</strain>
    </source>
</reference>
<feature type="domain" description="SnoaL-like" evidence="1">
    <location>
        <begin position="8"/>
        <end position="132"/>
    </location>
</feature>
<dbReference type="Gene3D" id="3.10.450.50">
    <property type="match status" value="1"/>
</dbReference>
<accession>A0ABX0ITZ6</accession>
<dbReference type="EMBL" id="VEVQ02000003">
    <property type="protein sequence ID" value="NHN25284.1"/>
    <property type="molecule type" value="Genomic_DNA"/>
</dbReference>
<dbReference type="Pfam" id="PF13577">
    <property type="entry name" value="SnoaL_4"/>
    <property type="match status" value="1"/>
</dbReference>
<keyword evidence="3" id="KW-1185">Reference proteome</keyword>
<evidence type="ECO:0000313" key="3">
    <source>
        <dbReference type="Proteomes" id="UP000817854"/>
    </source>
</evidence>
<reference evidence="2" key="1">
    <citation type="submission" date="2019-05" db="EMBL/GenBank/DDBJ databases">
        <authorList>
            <person name="Lianzixin W."/>
        </authorList>
    </citation>
    <scope>NUCLEOTIDE SEQUENCE</scope>
    <source>
        <strain evidence="2">EC11</strain>
    </source>
</reference>
<evidence type="ECO:0000313" key="2">
    <source>
        <dbReference type="EMBL" id="NHN25284.1"/>
    </source>
</evidence>
<evidence type="ECO:0000259" key="1">
    <source>
        <dbReference type="Pfam" id="PF13577"/>
    </source>
</evidence>